<keyword evidence="1" id="KW-0812">Transmembrane</keyword>
<reference evidence="2" key="1">
    <citation type="journal article" date="2015" name="Nature">
        <title>Complex archaea that bridge the gap between prokaryotes and eukaryotes.</title>
        <authorList>
            <person name="Spang A."/>
            <person name="Saw J.H."/>
            <person name="Jorgensen S.L."/>
            <person name="Zaremba-Niedzwiedzka K."/>
            <person name="Martijn J."/>
            <person name="Lind A.E."/>
            <person name="van Eijk R."/>
            <person name="Schleper C."/>
            <person name="Guy L."/>
            <person name="Ettema T.J."/>
        </authorList>
    </citation>
    <scope>NUCLEOTIDE SEQUENCE</scope>
</reference>
<dbReference type="EMBL" id="LAZR01041539">
    <property type="protein sequence ID" value="KKL11726.1"/>
    <property type="molecule type" value="Genomic_DNA"/>
</dbReference>
<protein>
    <submittedName>
        <fullName evidence="2">Uncharacterized protein</fullName>
    </submittedName>
</protein>
<name>A0A0F9D1T3_9ZZZZ</name>
<gene>
    <name evidence="2" type="ORF">LCGC14_2542890</name>
</gene>
<feature type="transmembrane region" description="Helical" evidence="1">
    <location>
        <begin position="20"/>
        <end position="44"/>
    </location>
</feature>
<organism evidence="2">
    <name type="scientific">marine sediment metagenome</name>
    <dbReference type="NCBI Taxonomy" id="412755"/>
    <lineage>
        <taxon>unclassified sequences</taxon>
        <taxon>metagenomes</taxon>
        <taxon>ecological metagenomes</taxon>
    </lineage>
</organism>
<keyword evidence="1" id="KW-1133">Transmembrane helix</keyword>
<accession>A0A0F9D1T3</accession>
<proteinExistence type="predicted"/>
<keyword evidence="1" id="KW-0472">Membrane</keyword>
<comment type="caution">
    <text evidence="2">The sequence shown here is derived from an EMBL/GenBank/DDBJ whole genome shotgun (WGS) entry which is preliminary data.</text>
</comment>
<dbReference type="AlphaFoldDB" id="A0A0F9D1T3"/>
<evidence type="ECO:0000256" key="1">
    <source>
        <dbReference type="SAM" id="Phobius"/>
    </source>
</evidence>
<sequence length="66" mass="7824">MVIGTIMEIGMFFIGIYEILFSDFILGVLLIGTVCLLWIIGLIWDRIQFKDWFYSWKSLKKLWCAN</sequence>
<evidence type="ECO:0000313" key="2">
    <source>
        <dbReference type="EMBL" id="KKL11726.1"/>
    </source>
</evidence>